<dbReference type="PROSITE" id="PS00061">
    <property type="entry name" value="ADH_SHORT"/>
    <property type="match status" value="1"/>
</dbReference>
<dbReference type="RefSeq" id="WP_274356197.1">
    <property type="nucleotide sequence ID" value="NZ_CP118099.1"/>
</dbReference>
<dbReference type="PANTHER" id="PTHR44196:SF1">
    <property type="entry name" value="DEHYDROGENASE_REDUCTASE SDR FAMILY MEMBER 7B"/>
    <property type="match status" value="1"/>
</dbReference>
<dbReference type="PANTHER" id="PTHR44196">
    <property type="entry name" value="DEHYDROGENASE/REDUCTASE SDR FAMILY MEMBER 7B"/>
    <property type="match status" value="1"/>
</dbReference>
<dbReference type="Pfam" id="PF00106">
    <property type="entry name" value="adh_short"/>
    <property type="match status" value="1"/>
</dbReference>
<dbReference type="Proteomes" id="UP001213680">
    <property type="component" value="Chromosome"/>
</dbReference>
<proteinExistence type="inferred from homology"/>
<dbReference type="PRINTS" id="PR00081">
    <property type="entry name" value="GDHRDH"/>
</dbReference>
<evidence type="ECO:0000256" key="2">
    <source>
        <dbReference type="ARBA" id="ARBA00023002"/>
    </source>
</evidence>
<reference evidence="4 5" key="1">
    <citation type="submission" date="2023-02" db="EMBL/GenBank/DDBJ databases">
        <title>A bacterium isolated from plastisphere.</title>
        <authorList>
            <person name="Sun Y."/>
        </authorList>
    </citation>
    <scope>NUCLEOTIDE SEQUENCE [LARGE SCALE GENOMIC DNA]</scope>
    <source>
        <strain evidence="5">a-1</strain>
    </source>
</reference>
<name>A0ABY7WV71_9BACL</name>
<accession>A0ABY7WV71</accession>
<organism evidence="4 5">
    <name type="scientific">Exiguobacterium marinum</name>
    <dbReference type="NCBI Taxonomy" id="273528"/>
    <lineage>
        <taxon>Bacteria</taxon>
        <taxon>Bacillati</taxon>
        <taxon>Bacillota</taxon>
        <taxon>Bacilli</taxon>
        <taxon>Bacillales</taxon>
        <taxon>Bacillales Family XII. Incertae Sedis</taxon>
        <taxon>Exiguobacterium</taxon>
    </lineage>
</organism>
<dbReference type="PRINTS" id="PR00080">
    <property type="entry name" value="SDRFAMILY"/>
</dbReference>
<evidence type="ECO:0000313" key="5">
    <source>
        <dbReference type="Proteomes" id="UP001213680"/>
    </source>
</evidence>
<dbReference type="Gene3D" id="3.40.50.720">
    <property type="entry name" value="NAD(P)-binding Rossmann-like Domain"/>
    <property type="match status" value="1"/>
</dbReference>
<dbReference type="InterPro" id="IPR036291">
    <property type="entry name" value="NAD(P)-bd_dom_sf"/>
</dbReference>
<evidence type="ECO:0000313" key="4">
    <source>
        <dbReference type="EMBL" id="WDH74784.1"/>
    </source>
</evidence>
<evidence type="ECO:0000256" key="1">
    <source>
        <dbReference type="ARBA" id="ARBA00006484"/>
    </source>
</evidence>
<dbReference type="InterPro" id="IPR020904">
    <property type="entry name" value="Sc_DH/Rdtase_CS"/>
</dbReference>
<dbReference type="SUPFAM" id="SSF51735">
    <property type="entry name" value="NAD(P)-binding Rossmann-fold domains"/>
    <property type="match status" value="1"/>
</dbReference>
<dbReference type="InterPro" id="IPR002347">
    <property type="entry name" value="SDR_fam"/>
</dbReference>
<keyword evidence="5" id="KW-1185">Reference proteome</keyword>
<protein>
    <submittedName>
        <fullName evidence="4">SDR family oxidoreductase</fullName>
    </submittedName>
</protein>
<gene>
    <name evidence="4" type="ORF">PTI97_08035</name>
</gene>
<sequence length="247" mass="27152">MKRVVITGASSGLGAALAHSFYEQGNKILLIGRNEERLKKMAETCGGNWMCTDVANSDTLVDNVLKQFGTFDIWINNAGMAEFDLVTDQSTDVMEETMRINAVAPMLLSRDCARIMKQGDVIVNICSQAAKVPTPKSAVYAGSKAALLQFSNALRLELKPRGIHVMTVNPGPIATPFFDRADKSGTYAESVQGIMLDPKRLADAIVKGSRKRKRDINAPWWMNIGANVYAICPTMFEMLAKRGFEKK</sequence>
<dbReference type="EMBL" id="CP118099">
    <property type="protein sequence ID" value="WDH74784.1"/>
    <property type="molecule type" value="Genomic_DNA"/>
</dbReference>
<comment type="similarity">
    <text evidence="1 3">Belongs to the short-chain dehydrogenases/reductases (SDR) family.</text>
</comment>
<evidence type="ECO:0000256" key="3">
    <source>
        <dbReference type="RuleBase" id="RU000363"/>
    </source>
</evidence>
<keyword evidence="2" id="KW-0560">Oxidoreductase</keyword>